<feature type="non-terminal residue" evidence="2">
    <location>
        <position position="1"/>
    </location>
</feature>
<feature type="compositionally biased region" description="Polar residues" evidence="1">
    <location>
        <begin position="69"/>
        <end position="85"/>
    </location>
</feature>
<accession>A0A6J4PXX6</accession>
<dbReference type="EMBL" id="CADCUU010000382">
    <property type="protein sequence ID" value="CAA9426745.1"/>
    <property type="molecule type" value="Genomic_DNA"/>
</dbReference>
<feature type="compositionally biased region" description="Pro residues" evidence="1">
    <location>
        <begin position="1"/>
        <end position="10"/>
    </location>
</feature>
<evidence type="ECO:0000256" key="1">
    <source>
        <dbReference type="SAM" id="MobiDB-lite"/>
    </source>
</evidence>
<feature type="non-terminal residue" evidence="2">
    <location>
        <position position="102"/>
    </location>
</feature>
<dbReference type="AlphaFoldDB" id="A0A6J4PXX6"/>
<evidence type="ECO:0000313" key="2">
    <source>
        <dbReference type="EMBL" id="CAA9426745.1"/>
    </source>
</evidence>
<sequence length="102" mass="11377">TGSTPMPSPMPARTRWCGKPSRRRCGRGGTSLSRWATRPRRRCERRRPSPSTTAPRWQSWPSSGVPARQPTTTRPTSPGHASSTRIWRPRSGVIARREGTTA</sequence>
<organism evidence="2">
    <name type="scientific">uncultured Rubellimicrobium sp</name>
    <dbReference type="NCBI Taxonomy" id="543078"/>
    <lineage>
        <taxon>Bacteria</taxon>
        <taxon>Pseudomonadati</taxon>
        <taxon>Pseudomonadota</taxon>
        <taxon>Alphaproteobacteria</taxon>
        <taxon>Rhodobacterales</taxon>
        <taxon>Roseobacteraceae</taxon>
        <taxon>Rubellimicrobium</taxon>
        <taxon>environmental samples</taxon>
    </lineage>
</organism>
<feature type="region of interest" description="Disordered" evidence="1">
    <location>
        <begin position="1"/>
        <end position="102"/>
    </location>
</feature>
<name>A0A6J4PXX6_9RHOB</name>
<gene>
    <name evidence="2" type="ORF">AVDCRST_MAG15-2556</name>
</gene>
<reference evidence="2" key="1">
    <citation type="submission" date="2020-02" db="EMBL/GenBank/DDBJ databases">
        <authorList>
            <person name="Meier V. D."/>
        </authorList>
    </citation>
    <scope>NUCLEOTIDE SEQUENCE</scope>
    <source>
        <strain evidence="2">AVDCRST_MAG15</strain>
    </source>
</reference>
<protein>
    <submittedName>
        <fullName evidence="2">Uncharacterized protein</fullName>
    </submittedName>
</protein>
<proteinExistence type="predicted"/>